<evidence type="ECO:0000256" key="5">
    <source>
        <dbReference type="ARBA" id="ARBA00022801"/>
    </source>
</evidence>
<keyword evidence="3" id="KW-0964">Secreted</keyword>
<evidence type="ECO:0000256" key="3">
    <source>
        <dbReference type="ARBA" id="ARBA00022525"/>
    </source>
</evidence>
<keyword evidence="5" id="KW-0378">Hydrolase</keyword>
<evidence type="ECO:0000256" key="2">
    <source>
        <dbReference type="ARBA" id="ARBA00008668"/>
    </source>
</evidence>
<organism evidence="8 9">
    <name type="scientific">Stylosanthes scabra</name>
    <dbReference type="NCBI Taxonomy" id="79078"/>
    <lineage>
        <taxon>Eukaryota</taxon>
        <taxon>Viridiplantae</taxon>
        <taxon>Streptophyta</taxon>
        <taxon>Embryophyta</taxon>
        <taxon>Tracheophyta</taxon>
        <taxon>Spermatophyta</taxon>
        <taxon>Magnoliopsida</taxon>
        <taxon>eudicotyledons</taxon>
        <taxon>Gunneridae</taxon>
        <taxon>Pentapetalae</taxon>
        <taxon>rosids</taxon>
        <taxon>fabids</taxon>
        <taxon>Fabales</taxon>
        <taxon>Fabaceae</taxon>
        <taxon>Papilionoideae</taxon>
        <taxon>50 kb inversion clade</taxon>
        <taxon>dalbergioids sensu lato</taxon>
        <taxon>Dalbergieae</taxon>
        <taxon>Pterocarpus clade</taxon>
        <taxon>Stylosanthes</taxon>
    </lineage>
</organism>
<comment type="caution">
    <text evidence="8">The sequence shown here is derived from an EMBL/GenBank/DDBJ whole genome shotgun (WGS) entry which is preliminary data.</text>
</comment>
<dbReference type="InterPro" id="IPR035669">
    <property type="entry name" value="SGNH_plant_lipase-like"/>
</dbReference>
<keyword evidence="7" id="KW-0443">Lipid metabolism</keyword>
<dbReference type="InterPro" id="IPR036514">
    <property type="entry name" value="SGNH_hydro_sf"/>
</dbReference>
<name>A0ABU6RGN6_9FABA</name>
<dbReference type="InterPro" id="IPR001087">
    <property type="entry name" value="GDSL"/>
</dbReference>
<evidence type="ECO:0000313" key="8">
    <source>
        <dbReference type="EMBL" id="MED6123207.1"/>
    </source>
</evidence>
<keyword evidence="4" id="KW-0732">Signal</keyword>
<comment type="similarity">
    <text evidence="2">Belongs to the 'GDSL' lipolytic enzyme family.</text>
</comment>
<accession>A0ABU6RGN6</accession>
<evidence type="ECO:0000256" key="6">
    <source>
        <dbReference type="ARBA" id="ARBA00022963"/>
    </source>
</evidence>
<evidence type="ECO:0000256" key="4">
    <source>
        <dbReference type="ARBA" id="ARBA00022729"/>
    </source>
</evidence>
<dbReference type="PANTHER" id="PTHR45650">
    <property type="entry name" value="GDSL-LIKE LIPASE/ACYLHYDROLASE-RELATED"/>
    <property type="match status" value="1"/>
</dbReference>
<evidence type="ECO:0000313" key="9">
    <source>
        <dbReference type="Proteomes" id="UP001341840"/>
    </source>
</evidence>
<dbReference type="Pfam" id="PF00657">
    <property type="entry name" value="Lipase_GDSL"/>
    <property type="match status" value="1"/>
</dbReference>
<keyword evidence="9" id="KW-1185">Reference proteome</keyword>
<reference evidence="8 9" key="1">
    <citation type="journal article" date="2023" name="Plants (Basel)">
        <title>Bridging the Gap: Combining Genomics and Transcriptomics Approaches to Understand Stylosanthes scabra, an Orphan Legume from the Brazilian Caatinga.</title>
        <authorList>
            <person name="Ferreira-Neto J.R.C."/>
            <person name="da Silva M.D."/>
            <person name="Binneck E."/>
            <person name="de Melo N.F."/>
            <person name="da Silva R.H."/>
            <person name="de Melo A.L.T.M."/>
            <person name="Pandolfi V."/>
            <person name="Bustamante F.O."/>
            <person name="Brasileiro-Vidal A.C."/>
            <person name="Benko-Iseppon A.M."/>
        </authorList>
    </citation>
    <scope>NUCLEOTIDE SEQUENCE [LARGE SCALE GENOMIC DNA]</scope>
    <source>
        <tissue evidence="8">Leaves</tissue>
    </source>
</reference>
<comment type="subcellular location">
    <subcellularLocation>
        <location evidence="1">Secreted</location>
    </subcellularLocation>
</comment>
<dbReference type="Gene3D" id="3.40.50.1110">
    <property type="entry name" value="SGNH hydrolase"/>
    <property type="match status" value="1"/>
</dbReference>
<gene>
    <name evidence="8" type="ORF">PIB30_046956</name>
</gene>
<evidence type="ECO:0008006" key="10">
    <source>
        <dbReference type="Google" id="ProtNLM"/>
    </source>
</evidence>
<dbReference type="EMBL" id="JASCZI010030505">
    <property type="protein sequence ID" value="MED6123207.1"/>
    <property type="molecule type" value="Genomic_DNA"/>
</dbReference>
<dbReference type="CDD" id="cd01837">
    <property type="entry name" value="SGNH_plant_lipase_like"/>
    <property type="match status" value="1"/>
</dbReference>
<sequence length="331" mass="36822">MFVFGDSLVDNGNNNYLNTFAKADFMPYGIDASWGPTGRFSNGKILVDLLDEFLGHPYLPSFVATDKDITWGVNYASAAAGIFDETGKHLGQRISFNKQVENFQTTINQLKATMDDTNLNKYLAKSLALVNHGSNDYINNYLLPVLYSSSFFYDPKSYADILIKQYKTQILSLHDLGLRKFLLAAIGPLGCTPHQISRDLFSTGKCRDDVNEMVILFNDRLKSLVDELNTQYNGSSIFVYGNTYGALMQIIQDPMAYGFITSNTACCGSGKFQGSISCLPFAMPCSNRDQHVFWDAFHPSEAVDRILALKAFNGSTSDVYPVNVSQMAIMF</sequence>
<evidence type="ECO:0000256" key="7">
    <source>
        <dbReference type="ARBA" id="ARBA00023098"/>
    </source>
</evidence>
<dbReference type="InterPro" id="IPR051238">
    <property type="entry name" value="GDSL_esterase/lipase"/>
</dbReference>
<protein>
    <recommendedName>
        <fullName evidence="10">Triacylglycerol lipase</fullName>
    </recommendedName>
</protein>
<keyword evidence="6" id="KW-0442">Lipid degradation</keyword>
<proteinExistence type="inferred from homology"/>
<evidence type="ECO:0000256" key="1">
    <source>
        <dbReference type="ARBA" id="ARBA00004613"/>
    </source>
</evidence>
<dbReference type="Proteomes" id="UP001341840">
    <property type="component" value="Unassembled WGS sequence"/>
</dbReference>
<dbReference type="PANTHER" id="PTHR45650:SF32">
    <property type="entry name" value="GDSL-LIKE LIPASE_ACYLHYDROLASE"/>
    <property type="match status" value="1"/>
</dbReference>